<dbReference type="PaxDb" id="3880-AES79582"/>
<evidence type="ECO:0000313" key="1">
    <source>
        <dbReference type="EMBL" id="AES79582.1"/>
    </source>
</evidence>
<dbReference type="AlphaFoldDB" id="G7KT81"/>
<dbReference type="Proteomes" id="UP000002051">
    <property type="component" value="Unassembled WGS sequence"/>
</dbReference>
<reference evidence="1 3" key="2">
    <citation type="journal article" date="2014" name="BMC Genomics">
        <title>An improved genome release (version Mt4.0) for the model legume Medicago truncatula.</title>
        <authorList>
            <person name="Tang H."/>
            <person name="Krishnakumar V."/>
            <person name="Bidwell S."/>
            <person name="Rosen B."/>
            <person name="Chan A."/>
            <person name="Zhou S."/>
            <person name="Gentzbittel L."/>
            <person name="Childs K.L."/>
            <person name="Yandell M."/>
            <person name="Gundlach H."/>
            <person name="Mayer K.F."/>
            <person name="Schwartz D.C."/>
            <person name="Town C.D."/>
        </authorList>
    </citation>
    <scope>GENOME REANNOTATION</scope>
    <source>
        <strain evidence="2 3">cv. Jemalong A17</strain>
    </source>
</reference>
<organism evidence="1 3">
    <name type="scientific">Medicago truncatula</name>
    <name type="common">Barrel medic</name>
    <name type="synonym">Medicago tribuloides</name>
    <dbReference type="NCBI Taxonomy" id="3880"/>
    <lineage>
        <taxon>Eukaryota</taxon>
        <taxon>Viridiplantae</taxon>
        <taxon>Streptophyta</taxon>
        <taxon>Embryophyta</taxon>
        <taxon>Tracheophyta</taxon>
        <taxon>Spermatophyta</taxon>
        <taxon>Magnoliopsida</taxon>
        <taxon>eudicotyledons</taxon>
        <taxon>Gunneridae</taxon>
        <taxon>Pentapetalae</taxon>
        <taxon>rosids</taxon>
        <taxon>fabids</taxon>
        <taxon>Fabales</taxon>
        <taxon>Fabaceae</taxon>
        <taxon>Papilionoideae</taxon>
        <taxon>50 kb inversion clade</taxon>
        <taxon>NPAAA clade</taxon>
        <taxon>Hologalegina</taxon>
        <taxon>IRL clade</taxon>
        <taxon>Trifolieae</taxon>
        <taxon>Medicago</taxon>
    </lineage>
</organism>
<name>G7KT81_MEDTR</name>
<reference evidence="2" key="3">
    <citation type="submission" date="2015-04" db="UniProtKB">
        <authorList>
            <consortium name="EnsemblPlants"/>
        </authorList>
    </citation>
    <scope>IDENTIFICATION</scope>
    <source>
        <strain evidence="2">cv. Jemalong A17</strain>
    </source>
</reference>
<keyword evidence="3" id="KW-1185">Reference proteome</keyword>
<proteinExistence type="predicted"/>
<dbReference type="EnsemblPlants" id="AES79582">
    <property type="protein sequence ID" value="AES79582"/>
    <property type="gene ID" value="MTR_7g070030"/>
</dbReference>
<reference evidence="1 3" key="1">
    <citation type="journal article" date="2011" name="Nature">
        <title>The Medicago genome provides insight into the evolution of rhizobial symbioses.</title>
        <authorList>
            <person name="Young N.D."/>
            <person name="Debelle F."/>
            <person name="Oldroyd G.E."/>
            <person name="Geurts R."/>
            <person name="Cannon S.B."/>
            <person name="Udvardi M.K."/>
            <person name="Benedito V.A."/>
            <person name="Mayer K.F."/>
            <person name="Gouzy J."/>
            <person name="Schoof H."/>
            <person name="Van de Peer Y."/>
            <person name="Proost S."/>
            <person name="Cook D.R."/>
            <person name="Meyers B.C."/>
            <person name="Spannagl M."/>
            <person name="Cheung F."/>
            <person name="De Mita S."/>
            <person name="Krishnakumar V."/>
            <person name="Gundlach H."/>
            <person name="Zhou S."/>
            <person name="Mudge J."/>
            <person name="Bharti A.K."/>
            <person name="Murray J.D."/>
            <person name="Naoumkina M.A."/>
            <person name="Rosen B."/>
            <person name="Silverstein K.A."/>
            <person name="Tang H."/>
            <person name="Rombauts S."/>
            <person name="Zhao P.X."/>
            <person name="Zhou P."/>
            <person name="Barbe V."/>
            <person name="Bardou P."/>
            <person name="Bechner M."/>
            <person name="Bellec A."/>
            <person name="Berger A."/>
            <person name="Berges H."/>
            <person name="Bidwell S."/>
            <person name="Bisseling T."/>
            <person name="Choisne N."/>
            <person name="Couloux A."/>
            <person name="Denny R."/>
            <person name="Deshpande S."/>
            <person name="Dai X."/>
            <person name="Doyle J.J."/>
            <person name="Dudez A.M."/>
            <person name="Farmer A.D."/>
            <person name="Fouteau S."/>
            <person name="Franken C."/>
            <person name="Gibelin C."/>
            <person name="Gish J."/>
            <person name="Goldstein S."/>
            <person name="Gonzalez A.J."/>
            <person name="Green P.J."/>
            <person name="Hallab A."/>
            <person name="Hartog M."/>
            <person name="Hua A."/>
            <person name="Humphray S.J."/>
            <person name="Jeong D.H."/>
            <person name="Jing Y."/>
            <person name="Jocker A."/>
            <person name="Kenton S.M."/>
            <person name="Kim D.J."/>
            <person name="Klee K."/>
            <person name="Lai H."/>
            <person name="Lang C."/>
            <person name="Lin S."/>
            <person name="Macmil S.L."/>
            <person name="Magdelenat G."/>
            <person name="Matthews L."/>
            <person name="McCorrison J."/>
            <person name="Monaghan E.L."/>
            <person name="Mun J.H."/>
            <person name="Najar F.Z."/>
            <person name="Nicholson C."/>
            <person name="Noirot C."/>
            <person name="O'Bleness M."/>
            <person name="Paule C.R."/>
            <person name="Poulain J."/>
            <person name="Prion F."/>
            <person name="Qin B."/>
            <person name="Qu C."/>
            <person name="Retzel E.F."/>
            <person name="Riddle C."/>
            <person name="Sallet E."/>
            <person name="Samain S."/>
            <person name="Samson N."/>
            <person name="Sanders I."/>
            <person name="Saurat O."/>
            <person name="Scarpelli C."/>
            <person name="Schiex T."/>
            <person name="Segurens B."/>
            <person name="Severin A.J."/>
            <person name="Sherrier D.J."/>
            <person name="Shi R."/>
            <person name="Sims S."/>
            <person name="Singer S.R."/>
            <person name="Sinharoy S."/>
            <person name="Sterck L."/>
            <person name="Viollet A."/>
            <person name="Wang B.B."/>
            <person name="Wang K."/>
            <person name="Wang M."/>
            <person name="Wang X."/>
            <person name="Warfsmann J."/>
            <person name="Weissenbach J."/>
            <person name="White D.D."/>
            <person name="White J.D."/>
            <person name="Wiley G.B."/>
            <person name="Wincker P."/>
            <person name="Xing Y."/>
            <person name="Yang L."/>
            <person name="Yao Z."/>
            <person name="Ying F."/>
            <person name="Zhai J."/>
            <person name="Zhou L."/>
            <person name="Zuber A."/>
            <person name="Denarie J."/>
            <person name="Dixon R.A."/>
            <person name="May G.D."/>
            <person name="Schwartz D.C."/>
            <person name="Rogers J."/>
            <person name="Quetier F."/>
            <person name="Town C.D."/>
            <person name="Roe B.A."/>
        </authorList>
    </citation>
    <scope>NUCLEOTIDE SEQUENCE [LARGE SCALE GENOMIC DNA]</scope>
    <source>
        <strain evidence="1">A17</strain>
        <strain evidence="2 3">cv. Jemalong A17</strain>
    </source>
</reference>
<accession>G7KT81</accession>
<dbReference type="OMA" id="MAMTEYC"/>
<dbReference type="EMBL" id="CM001223">
    <property type="protein sequence ID" value="AES79582.1"/>
    <property type="molecule type" value="Genomic_DNA"/>
</dbReference>
<protein>
    <submittedName>
        <fullName evidence="1 2">Uncharacterized protein</fullName>
    </submittedName>
</protein>
<sequence>MEQFQVASSYGQHLKSLSHQLSNVGALDSNQQLVCQLVSRLTYDYAIVGSQIHHGDILPPLYKARFMLIFKETTWAKRAVFHPCNKTFVISQNDNFIGNLSTHPNSSNNNDY</sequence>
<evidence type="ECO:0000313" key="2">
    <source>
        <dbReference type="EnsemblPlants" id="AES79582"/>
    </source>
</evidence>
<evidence type="ECO:0000313" key="3">
    <source>
        <dbReference type="Proteomes" id="UP000002051"/>
    </source>
</evidence>
<gene>
    <name evidence="1" type="ordered locus">MTR_7g070030</name>
</gene>
<dbReference type="HOGENOM" id="CLU_2149612_0_0_1"/>